<reference evidence="4 5" key="1">
    <citation type="journal article" date="2018" name="Front. Microbiol.">
        <title>Genomic and genetic insights into a cosmopolitan fungus, Paecilomyces variotii (Eurotiales).</title>
        <authorList>
            <person name="Urquhart A.S."/>
            <person name="Mondo S.J."/>
            <person name="Makela M.R."/>
            <person name="Hane J.K."/>
            <person name="Wiebenga A."/>
            <person name="He G."/>
            <person name="Mihaltcheva S."/>
            <person name="Pangilinan J."/>
            <person name="Lipzen A."/>
            <person name="Barry K."/>
            <person name="de Vries R.P."/>
            <person name="Grigoriev I.V."/>
            <person name="Idnurm A."/>
        </authorList>
    </citation>
    <scope>NUCLEOTIDE SEQUENCE [LARGE SCALE GENOMIC DNA]</scope>
    <source>
        <strain evidence="4 5">CBS 101075</strain>
    </source>
</reference>
<dbReference type="STRING" id="264951.A0A443HHH6"/>
<evidence type="ECO:0000256" key="3">
    <source>
        <dbReference type="ARBA" id="ARBA00023002"/>
    </source>
</evidence>
<evidence type="ECO:0000256" key="2">
    <source>
        <dbReference type="ARBA" id="ARBA00022857"/>
    </source>
</evidence>
<protein>
    <submittedName>
        <fullName evidence="4">Short-chain dehydrogenase</fullName>
    </submittedName>
</protein>
<keyword evidence="2" id="KW-0521">NADP</keyword>
<dbReference type="InterPro" id="IPR002347">
    <property type="entry name" value="SDR_fam"/>
</dbReference>
<proteinExistence type="inferred from homology"/>
<comment type="caution">
    <text evidence="4">The sequence shown here is derived from an EMBL/GenBank/DDBJ whole genome shotgun (WGS) entry which is preliminary data.</text>
</comment>
<dbReference type="Gene3D" id="3.40.50.720">
    <property type="entry name" value="NAD(P)-binding Rossmann-like Domain"/>
    <property type="match status" value="1"/>
</dbReference>
<dbReference type="VEuPathDB" id="FungiDB:C8Q69DRAFT_191982"/>
<sequence>MAAQGAQDSNASLRLTNLFDVKGRVAIVSGAGTGIALMQAQALAVNGARVYIVGRTEDKLDRVAELYGKNIDGKIIPLTADITCKKSIANLVKTFSSHEDHLDILMNTAGIAGQSQTANLKKPEELRKSLFENETATFADWDAIYRTNVSHLYFMTTAFLPLLQKGSDKRYAWSSTVINTSSISGIVKVTQDHFAYNTSKAGAVHLTKMLAYEISNSGLKIRVNQIAPGVFPSEMTAMSSDDKNKSHLPKEMMVGVVPAGRPGHERDMASATIFTATNQYLNGATIVVDGGYILATGSISV</sequence>
<name>A0A443HHH6_BYSSP</name>
<dbReference type="InterPro" id="IPR020904">
    <property type="entry name" value="Sc_DH/Rdtase_CS"/>
</dbReference>
<dbReference type="PROSITE" id="PS00061">
    <property type="entry name" value="ADH_SHORT"/>
    <property type="match status" value="1"/>
</dbReference>
<dbReference type="Proteomes" id="UP000283841">
    <property type="component" value="Unassembled WGS sequence"/>
</dbReference>
<comment type="similarity">
    <text evidence="1">Belongs to the short-chain dehydrogenases/reductases (SDR) family.</text>
</comment>
<dbReference type="PRINTS" id="PR00081">
    <property type="entry name" value="GDHRDH"/>
</dbReference>
<dbReference type="Pfam" id="PF13561">
    <property type="entry name" value="adh_short_C2"/>
    <property type="match status" value="1"/>
</dbReference>
<dbReference type="InterPro" id="IPR036291">
    <property type="entry name" value="NAD(P)-bd_dom_sf"/>
</dbReference>
<dbReference type="PANTHER" id="PTHR43618:SF4">
    <property type="entry name" value="SHORT CHAIN DEHYDROGENASE_REDUCTASE FAMILY (AFU_ORTHOLOGUE AFUA_7G04540)"/>
    <property type="match status" value="1"/>
</dbReference>
<dbReference type="GO" id="GO:0016491">
    <property type="term" value="F:oxidoreductase activity"/>
    <property type="evidence" value="ECO:0007669"/>
    <property type="project" value="UniProtKB-KW"/>
</dbReference>
<evidence type="ECO:0000313" key="4">
    <source>
        <dbReference type="EMBL" id="RWQ91268.1"/>
    </source>
</evidence>
<accession>A0A443HHH6</accession>
<dbReference type="InterPro" id="IPR052178">
    <property type="entry name" value="Sec_Metab_Biosynth_SDR"/>
</dbReference>
<dbReference type="EMBL" id="RCNU01000023">
    <property type="protein sequence ID" value="RWQ91268.1"/>
    <property type="molecule type" value="Genomic_DNA"/>
</dbReference>
<dbReference type="AlphaFoldDB" id="A0A443HHH6"/>
<keyword evidence="3" id="KW-0560">Oxidoreductase</keyword>
<evidence type="ECO:0000256" key="1">
    <source>
        <dbReference type="ARBA" id="ARBA00006484"/>
    </source>
</evidence>
<dbReference type="GeneID" id="39595257"/>
<keyword evidence="5" id="KW-1185">Reference proteome</keyword>
<organism evidence="4 5">
    <name type="scientific">Byssochlamys spectabilis</name>
    <name type="common">Paecilomyces variotii</name>
    <dbReference type="NCBI Taxonomy" id="264951"/>
    <lineage>
        <taxon>Eukaryota</taxon>
        <taxon>Fungi</taxon>
        <taxon>Dikarya</taxon>
        <taxon>Ascomycota</taxon>
        <taxon>Pezizomycotina</taxon>
        <taxon>Eurotiomycetes</taxon>
        <taxon>Eurotiomycetidae</taxon>
        <taxon>Eurotiales</taxon>
        <taxon>Thermoascaceae</taxon>
        <taxon>Paecilomyces</taxon>
    </lineage>
</organism>
<evidence type="ECO:0000313" key="5">
    <source>
        <dbReference type="Proteomes" id="UP000283841"/>
    </source>
</evidence>
<dbReference type="PRINTS" id="PR00080">
    <property type="entry name" value="SDRFAMILY"/>
</dbReference>
<dbReference type="SUPFAM" id="SSF51735">
    <property type="entry name" value="NAD(P)-binding Rossmann-fold domains"/>
    <property type="match status" value="1"/>
</dbReference>
<dbReference type="RefSeq" id="XP_028480913.1">
    <property type="nucleotide sequence ID" value="XM_028625980.1"/>
</dbReference>
<gene>
    <name evidence="4" type="ORF">C8Q69DRAFT_191982</name>
</gene>
<dbReference type="PANTHER" id="PTHR43618">
    <property type="entry name" value="7-ALPHA-HYDROXYSTEROID DEHYDROGENASE"/>
    <property type="match status" value="1"/>
</dbReference>